<dbReference type="InterPro" id="IPR031750">
    <property type="entry name" value="DUF4734"/>
</dbReference>
<dbReference type="PANTHER" id="PTHR22667:SF0">
    <property type="entry name" value="AT01380P-RELATED"/>
    <property type="match status" value="1"/>
</dbReference>
<organism evidence="2 3">
    <name type="scientific">Drosophila navojoa</name>
    <name type="common">Fruit fly</name>
    <dbReference type="NCBI Taxonomy" id="7232"/>
    <lineage>
        <taxon>Eukaryota</taxon>
        <taxon>Metazoa</taxon>
        <taxon>Ecdysozoa</taxon>
        <taxon>Arthropoda</taxon>
        <taxon>Hexapoda</taxon>
        <taxon>Insecta</taxon>
        <taxon>Pterygota</taxon>
        <taxon>Neoptera</taxon>
        <taxon>Endopterygota</taxon>
        <taxon>Diptera</taxon>
        <taxon>Brachycera</taxon>
        <taxon>Muscomorpha</taxon>
        <taxon>Ephydroidea</taxon>
        <taxon>Drosophilidae</taxon>
        <taxon>Drosophila</taxon>
    </lineage>
</organism>
<dbReference type="STRING" id="7232.A0A484AX55"/>
<comment type="caution">
    <text evidence="2">The sequence shown here is derived from an EMBL/GenBank/DDBJ whole genome shotgun (WGS) entry which is preliminary data.</text>
</comment>
<dbReference type="Pfam" id="PF00651">
    <property type="entry name" value="BTB"/>
    <property type="match status" value="1"/>
</dbReference>
<proteinExistence type="predicted"/>
<dbReference type="EMBL" id="LSRL02000396">
    <property type="protein sequence ID" value="TDG41189.1"/>
    <property type="molecule type" value="Genomic_DNA"/>
</dbReference>
<dbReference type="InterPro" id="IPR000210">
    <property type="entry name" value="BTB/POZ_dom"/>
</dbReference>
<dbReference type="CDD" id="cd18186">
    <property type="entry name" value="BTB_POZ_ZBTB_KLHL-like"/>
    <property type="match status" value="1"/>
</dbReference>
<evidence type="ECO:0000313" key="3">
    <source>
        <dbReference type="Proteomes" id="UP000295192"/>
    </source>
</evidence>
<dbReference type="OrthoDB" id="6350321at2759"/>
<feature type="domain" description="BTB" evidence="1">
    <location>
        <begin position="55"/>
        <end position="117"/>
    </location>
</feature>
<dbReference type="SUPFAM" id="SSF54695">
    <property type="entry name" value="POZ domain"/>
    <property type="match status" value="1"/>
</dbReference>
<dbReference type="InterPro" id="IPR011705">
    <property type="entry name" value="BACK"/>
</dbReference>
<dbReference type="Gene3D" id="1.25.40.420">
    <property type="match status" value="1"/>
</dbReference>
<dbReference type="AlphaFoldDB" id="A0A484AX55"/>
<dbReference type="Pfam" id="PF15881">
    <property type="entry name" value="DUF4734"/>
    <property type="match status" value="1"/>
</dbReference>
<dbReference type="PANTHER" id="PTHR22667">
    <property type="entry name" value="AT01380P-RELATED"/>
    <property type="match status" value="1"/>
</dbReference>
<gene>
    <name evidence="2" type="ORF">AWZ03_012388</name>
</gene>
<keyword evidence="3" id="KW-1185">Reference proteome</keyword>
<dbReference type="SMART" id="SM00875">
    <property type="entry name" value="BACK"/>
    <property type="match status" value="1"/>
</dbReference>
<accession>A0A484AX55</accession>
<evidence type="ECO:0000259" key="1">
    <source>
        <dbReference type="PROSITE" id="PS50097"/>
    </source>
</evidence>
<dbReference type="Gene3D" id="3.30.710.10">
    <property type="entry name" value="Potassium Channel Kv1.1, Chain A"/>
    <property type="match status" value="1"/>
</dbReference>
<dbReference type="PROSITE" id="PS50097">
    <property type="entry name" value="BTB"/>
    <property type="match status" value="1"/>
</dbReference>
<name>A0A484AX55_DRONA</name>
<protein>
    <recommendedName>
        <fullName evidence="1">BTB domain-containing protein</fullName>
    </recommendedName>
</protein>
<dbReference type="InterPro" id="IPR011333">
    <property type="entry name" value="SKP1/BTB/POZ_sf"/>
</dbReference>
<reference evidence="2 3" key="1">
    <citation type="journal article" date="2019" name="J. Hered.">
        <title>An Improved Genome Assembly for Drosophila navojoa, the Basal Species in the mojavensis Cluster.</title>
        <authorList>
            <person name="Vanderlinde T."/>
            <person name="Dupim E.G."/>
            <person name="Nazario-Yepiz N.O."/>
            <person name="Carvalho A.B."/>
        </authorList>
    </citation>
    <scope>NUCLEOTIDE SEQUENCE [LARGE SCALE GENOMIC DNA]</scope>
    <source>
        <strain evidence="2">Navoj_Jal97</strain>
        <tissue evidence="2">Whole organism</tissue>
    </source>
</reference>
<dbReference type="OMA" id="NLMPAWY"/>
<dbReference type="Proteomes" id="UP000295192">
    <property type="component" value="Unassembled WGS sequence"/>
</dbReference>
<evidence type="ECO:0000313" key="2">
    <source>
        <dbReference type="EMBL" id="TDG41189.1"/>
    </source>
</evidence>
<dbReference type="Pfam" id="PF07707">
    <property type="entry name" value="BACK"/>
    <property type="match status" value="1"/>
</dbReference>
<sequence>MISLMLEDSPESIDEVQFKPMPIEFRDEPIPCHLICDQAKLMAEIANIVQNRILTDVQVVVHGTPFDCHLAVLHIGSDYFKQFPSTNKIVIDEPDVTVLSFEKIYEWMINSNFEVDYENCLELYLAVRFLQIPRLIELMWIFFESTENISEGRAFQLYVRAIPYSIENLQALMLTRLNRFFLTAVTTQEYINLTAEQVYAVLTISALAVNSEMEVFMSVFRWMMYDWAERKKHSHFLMQTVRFNLMPAWYILSLKTKPKKRELAELLDDPIMQDTLDAALSYTVTQHFITKDSPLTKPLELNTEHQREWIIDCYARHHHLYNCPNWVYLDYKVFDSYMEEIIKSRKEHFKDLKLFKPSNFAPCCRELVENCETLLEI</sequence>
<dbReference type="SMART" id="SM00225">
    <property type="entry name" value="BTB"/>
    <property type="match status" value="1"/>
</dbReference>